<dbReference type="EMBL" id="JACRSO010000001">
    <property type="protein sequence ID" value="MBC8528135.1"/>
    <property type="molecule type" value="Genomic_DNA"/>
</dbReference>
<protein>
    <recommendedName>
        <fullName evidence="1">Imm-5-like domain-containing protein</fullName>
    </recommendedName>
</protein>
<gene>
    <name evidence="2" type="ORF">H8699_01605</name>
</gene>
<dbReference type="RefSeq" id="WP_249284180.1">
    <property type="nucleotide sequence ID" value="NZ_JACRSO010000001.1"/>
</dbReference>
<comment type="caution">
    <text evidence="2">The sequence shown here is derived from an EMBL/GenBank/DDBJ whole genome shotgun (WGS) entry which is preliminary data.</text>
</comment>
<feature type="domain" description="Imm-5-like" evidence="1">
    <location>
        <begin position="35"/>
        <end position="159"/>
    </location>
</feature>
<proteinExistence type="predicted"/>
<evidence type="ECO:0000313" key="3">
    <source>
        <dbReference type="Proteomes" id="UP000654279"/>
    </source>
</evidence>
<dbReference type="InterPro" id="IPR048667">
    <property type="entry name" value="Imm5-like"/>
</dbReference>
<dbReference type="Pfam" id="PF21805">
    <property type="entry name" value="Imm5_like"/>
    <property type="match status" value="1"/>
</dbReference>
<evidence type="ECO:0000259" key="1">
    <source>
        <dbReference type="Pfam" id="PF21805"/>
    </source>
</evidence>
<accession>A0A926D0L6</accession>
<sequence>MEEIALADAAKRLKRGNKLLFTRDSACLQELRGTICQQKHRTLVLWAFDCVSIPLQWLAQAYPNEQRPGQAVALCRQWARGEIKMPAAKRALLQAHAAAKEVEDPVAIALFHAVGQACATVHVETHALGLPFYELTAIVHHFGIANCTEPIEKKIAWYLRRLRYWQEHIDDPPLKWASFLLDDSRPNKELLLLQGSGKK</sequence>
<dbReference type="Proteomes" id="UP000654279">
    <property type="component" value="Unassembled WGS sequence"/>
</dbReference>
<organism evidence="2 3">
    <name type="scientific">Luoshenia tenuis</name>
    <dbReference type="NCBI Taxonomy" id="2763654"/>
    <lineage>
        <taxon>Bacteria</taxon>
        <taxon>Bacillati</taxon>
        <taxon>Bacillota</taxon>
        <taxon>Clostridia</taxon>
        <taxon>Christensenellales</taxon>
        <taxon>Christensenellaceae</taxon>
        <taxon>Luoshenia</taxon>
    </lineage>
</organism>
<evidence type="ECO:0000313" key="2">
    <source>
        <dbReference type="EMBL" id="MBC8528135.1"/>
    </source>
</evidence>
<keyword evidence="3" id="KW-1185">Reference proteome</keyword>
<dbReference type="AlphaFoldDB" id="A0A926D0L6"/>
<reference evidence="2" key="1">
    <citation type="submission" date="2020-08" db="EMBL/GenBank/DDBJ databases">
        <title>Genome public.</title>
        <authorList>
            <person name="Liu C."/>
            <person name="Sun Q."/>
        </authorList>
    </citation>
    <scope>NUCLEOTIDE SEQUENCE</scope>
    <source>
        <strain evidence="2">NSJ-44</strain>
    </source>
</reference>
<name>A0A926D0L6_9FIRM</name>